<accession>A8M859</accession>
<dbReference type="SUPFAM" id="SSF53474">
    <property type="entry name" value="alpha/beta-Hydrolases"/>
    <property type="match status" value="1"/>
</dbReference>
<dbReference type="Pfam" id="PF00975">
    <property type="entry name" value="Thioesterase"/>
    <property type="match status" value="1"/>
</dbReference>
<dbReference type="KEGG" id="saq:Sare_3063"/>
<dbReference type="AlphaFoldDB" id="A8M859"/>
<evidence type="ECO:0000313" key="2">
    <source>
        <dbReference type="EMBL" id="ABV98882.1"/>
    </source>
</evidence>
<dbReference type="InterPro" id="IPR001031">
    <property type="entry name" value="Thioesterase"/>
</dbReference>
<organism evidence="2">
    <name type="scientific">Salinispora arenicola (strain CNS-205)</name>
    <dbReference type="NCBI Taxonomy" id="391037"/>
    <lineage>
        <taxon>Bacteria</taxon>
        <taxon>Bacillati</taxon>
        <taxon>Actinomycetota</taxon>
        <taxon>Actinomycetes</taxon>
        <taxon>Micromonosporales</taxon>
        <taxon>Micromonosporaceae</taxon>
        <taxon>Salinispora</taxon>
    </lineage>
</organism>
<dbReference type="InterPro" id="IPR020802">
    <property type="entry name" value="TesA-like"/>
</dbReference>
<proteinExistence type="predicted"/>
<dbReference type="PATRIC" id="fig|391037.6.peg.3095"/>
<name>A8M859_SALAI</name>
<protein>
    <submittedName>
        <fullName evidence="2">Thioesterase</fullName>
    </submittedName>
</protein>
<gene>
    <name evidence="2" type="ordered locus">Sare_3063</name>
</gene>
<dbReference type="Gene3D" id="3.40.50.1820">
    <property type="entry name" value="alpha/beta hydrolase"/>
    <property type="match status" value="1"/>
</dbReference>
<feature type="domain" description="Thioesterase TesA-like" evidence="1">
    <location>
        <begin position="29"/>
        <end position="230"/>
    </location>
</feature>
<dbReference type="SMART" id="SM00824">
    <property type="entry name" value="PKS_TE"/>
    <property type="match status" value="1"/>
</dbReference>
<dbReference type="InterPro" id="IPR029058">
    <property type="entry name" value="AB_hydrolase_fold"/>
</dbReference>
<reference evidence="2" key="1">
    <citation type="submission" date="2007-10" db="EMBL/GenBank/DDBJ databases">
        <title>Complete sequence of Salinispora arenicola CNS-205.</title>
        <authorList>
            <consortium name="US DOE Joint Genome Institute"/>
            <person name="Copeland A."/>
            <person name="Lucas S."/>
            <person name="Lapidus A."/>
            <person name="Barry K."/>
            <person name="Glavina del Rio T."/>
            <person name="Dalin E."/>
            <person name="Tice H."/>
            <person name="Pitluck S."/>
            <person name="Foster B."/>
            <person name="Schmutz J."/>
            <person name="Larimer F."/>
            <person name="Land M."/>
            <person name="Hauser L."/>
            <person name="Kyrpides N."/>
            <person name="Ivanova N."/>
            <person name="Jensen P.R."/>
            <person name="Moore B.S."/>
            <person name="Penn K."/>
            <person name="Jenkins C."/>
            <person name="Udwary D."/>
            <person name="Xiang L."/>
            <person name="Gontang E."/>
            <person name="Richardson P."/>
        </authorList>
    </citation>
    <scope>NUCLEOTIDE SEQUENCE [LARGE SCALE GENOMIC DNA]</scope>
    <source>
        <strain evidence="2">CNS-205</strain>
    </source>
</reference>
<evidence type="ECO:0000259" key="1">
    <source>
        <dbReference type="SMART" id="SM00824"/>
    </source>
</evidence>
<dbReference type="EMBL" id="CP000850">
    <property type="protein sequence ID" value="ABV98882.1"/>
    <property type="molecule type" value="Genomic_DNA"/>
</dbReference>
<dbReference type="HOGENOM" id="CLU_000022_2_11_11"/>
<dbReference type="STRING" id="391037.Sare_3063"/>
<dbReference type="eggNOG" id="COG3208">
    <property type="taxonomic scope" value="Bacteria"/>
</dbReference>
<sequence>MPRPKNPTSRVLLTFSSRPGRLRSLLLHPLGGGLGPFTGLVPPLARQGPVHGLRAAGLTDREEPDHTIEAMLRRYSTALRQLSVAPNLLVGYSLGGLLAWELAVVLAREGPPPRVVLIDSSPDPWQLSEAAEADLRSAVLGQAVADRDDLTALRRTVDAHIAARRGYRVTNRYLGPTLLIPCTAIDGTAQSESWSALADNLTVQPIRCGHFDVFNRENLPIVLQLVRTFLKSDHAMSPTCNP</sequence>